<evidence type="ECO:0000313" key="3">
    <source>
        <dbReference type="Proteomes" id="UP000294599"/>
    </source>
</evidence>
<evidence type="ECO:0008006" key="4">
    <source>
        <dbReference type="Google" id="ProtNLM"/>
    </source>
</evidence>
<sequence length="367" mass="38405">MFRRLLSGLPILLPVAVAQAEPTPFLNAQLRPTTSGTNLAGPFLRGTQAVIDSAIIKCTESVPGCPIATDRSSLYYRLPPGMTYVSHWAATPLAPATCTTAAAPDGGQHVACTGGGLTGWSWAINHQAQLRLTVAVAADAPLGPVRIVMAVDDNLPAQSITLDECLDDAFPNYCDVLDRDIEVAPAPGLRIDQMTASPAVFEPDDESARINIVFRNTGTAPTTGTHLQVSLPPGFQWQLATTGFTGLTMGCSAAGNWQTGQVVTCSGGALPFPTAANPNVVTARLGIRPRGSMEFPGPLPVVASLNDGAAADSGVLLACTQDPSPAHCAWLDVPTWIPCAYAHADGIYCDGFELPEATGWGHLRRRG</sequence>
<keyword evidence="1" id="KW-0732">Signal</keyword>
<reference evidence="2 3" key="1">
    <citation type="submission" date="2019-03" db="EMBL/GenBank/DDBJ databases">
        <title>Genomic Encyclopedia of Type Strains, Phase IV (KMG-IV): sequencing the most valuable type-strain genomes for metagenomic binning, comparative biology and taxonomic classification.</title>
        <authorList>
            <person name="Goeker M."/>
        </authorList>
    </citation>
    <scope>NUCLEOTIDE SEQUENCE [LARGE SCALE GENOMIC DNA]</scope>
    <source>
        <strain evidence="2 3">DSM 21944</strain>
    </source>
</reference>
<dbReference type="AlphaFoldDB" id="A0A4R3L984"/>
<organism evidence="2 3">
    <name type="scientific">Pseudofulvimonas gallinarii</name>
    <dbReference type="NCBI Taxonomy" id="634155"/>
    <lineage>
        <taxon>Bacteria</taxon>
        <taxon>Pseudomonadati</taxon>
        <taxon>Pseudomonadota</taxon>
        <taxon>Gammaproteobacteria</taxon>
        <taxon>Lysobacterales</taxon>
        <taxon>Rhodanobacteraceae</taxon>
        <taxon>Pseudofulvimonas</taxon>
    </lineage>
</organism>
<protein>
    <recommendedName>
        <fullName evidence="4">Repeat protein (TIGR01451 family)</fullName>
    </recommendedName>
</protein>
<evidence type="ECO:0000256" key="1">
    <source>
        <dbReference type="SAM" id="SignalP"/>
    </source>
</evidence>
<dbReference type="RefSeq" id="WP_132577490.1">
    <property type="nucleotide sequence ID" value="NZ_JBHLWF010000019.1"/>
</dbReference>
<evidence type="ECO:0000313" key="2">
    <source>
        <dbReference type="EMBL" id="TCS96172.1"/>
    </source>
</evidence>
<name>A0A4R3L984_9GAMM</name>
<keyword evidence="3" id="KW-1185">Reference proteome</keyword>
<proteinExistence type="predicted"/>
<accession>A0A4R3L984</accession>
<dbReference type="EMBL" id="SMAF01000016">
    <property type="protein sequence ID" value="TCS96172.1"/>
    <property type="molecule type" value="Genomic_DNA"/>
</dbReference>
<comment type="caution">
    <text evidence="2">The sequence shown here is derived from an EMBL/GenBank/DDBJ whole genome shotgun (WGS) entry which is preliminary data.</text>
</comment>
<gene>
    <name evidence="2" type="ORF">EDC25_11626</name>
</gene>
<dbReference type="Proteomes" id="UP000294599">
    <property type="component" value="Unassembled WGS sequence"/>
</dbReference>
<feature type="signal peptide" evidence="1">
    <location>
        <begin position="1"/>
        <end position="20"/>
    </location>
</feature>
<feature type="chain" id="PRO_5020880877" description="Repeat protein (TIGR01451 family)" evidence="1">
    <location>
        <begin position="21"/>
        <end position="367"/>
    </location>
</feature>